<keyword evidence="3" id="KW-0540">Nuclease</keyword>
<dbReference type="CDD" id="cd09083">
    <property type="entry name" value="EEP-1"/>
    <property type="match status" value="1"/>
</dbReference>
<dbReference type="InterPro" id="IPR050410">
    <property type="entry name" value="CCR4/nocturin_mRNA_transcr"/>
</dbReference>
<feature type="signal peptide" evidence="1">
    <location>
        <begin position="1"/>
        <end position="22"/>
    </location>
</feature>
<reference evidence="3" key="2">
    <citation type="submission" date="2020-09" db="EMBL/GenBank/DDBJ databases">
        <authorList>
            <person name="Sun Q."/>
            <person name="Kim S."/>
        </authorList>
    </citation>
    <scope>NUCLEOTIDE SEQUENCE</scope>
    <source>
        <strain evidence="3">KCTC 12719</strain>
    </source>
</reference>
<feature type="chain" id="PRO_5037632423" evidence="1">
    <location>
        <begin position="23"/>
        <end position="279"/>
    </location>
</feature>
<dbReference type="PANTHER" id="PTHR12121:SF36">
    <property type="entry name" value="ENDONUCLEASE_EXONUCLEASE_PHOSPHATASE DOMAIN-CONTAINING PROTEIN"/>
    <property type="match status" value="1"/>
</dbReference>
<dbReference type="AlphaFoldDB" id="A0A918W0E3"/>
<dbReference type="Proteomes" id="UP000610456">
    <property type="component" value="Unassembled WGS sequence"/>
</dbReference>
<dbReference type="PANTHER" id="PTHR12121">
    <property type="entry name" value="CARBON CATABOLITE REPRESSOR PROTEIN 4"/>
    <property type="match status" value="1"/>
</dbReference>
<reference evidence="3" key="1">
    <citation type="journal article" date="2014" name="Int. J. Syst. Evol. Microbiol.">
        <title>Complete genome sequence of Corynebacterium casei LMG S-19264T (=DSM 44701T), isolated from a smear-ripened cheese.</title>
        <authorList>
            <consortium name="US DOE Joint Genome Institute (JGI-PGF)"/>
            <person name="Walter F."/>
            <person name="Albersmeier A."/>
            <person name="Kalinowski J."/>
            <person name="Ruckert C."/>
        </authorList>
    </citation>
    <scope>NUCLEOTIDE SEQUENCE</scope>
    <source>
        <strain evidence="3">KCTC 12719</strain>
    </source>
</reference>
<keyword evidence="3" id="KW-0378">Hydrolase</keyword>
<dbReference type="EMBL" id="BMXB01000008">
    <property type="protein sequence ID" value="GHA40162.1"/>
    <property type="molecule type" value="Genomic_DNA"/>
</dbReference>
<keyword evidence="3" id="KW-0255">Endonuclease</keyword>
<proteinExistence type="predicted"/>
<protein>
    <submittedName>
        <fullName evidence="3">Endonuclease</fullName>
    </submittedName>
</protein>
<organism evidence="3 4">
    <name type="scientific">Salinimicrobium marinum</name>
    <dbReference type="NCBI Taxonomy" id="680283"/>
    <lineage>
        <taxon>Bacteria</taxon>
        <taxon>Pseudomonadati</taxon>
        <taxon>Bacteroidota</taxon>
        <taxon>Flavobacteriia</taxon>
        <taxon>Flavobacteriales</taxon>
        <taxon>Flavobacteriaceae</taxon>
        <taxon>Salinimicrobium</taxon>
    </lineage>
</organism>
<evidence type="ECO:0000256" key="1">
    <source>
        <dbReference type="SAM" id="SignalP"/>
    </source>
</evidence>
<dbReference type="Pfam" id="PF03372">
    <property type="entry name" value="Exo_endo_phos"/>
    <property type="match status" value="1"/>
</dbReference>
<name>A0A918W0E3_9FLAO</name>
<evidence type="ECO:0000313" key="4">
    <source>
        <dbReference type="Proteomes" id="UP000610456"/>
    </source>
</evidence>
<dbReference type="RefSeq" id="WP_189604805.1">
    <property type="nucleotide sequence ID" value="NZ_BMXB01000008.1"/>
</dbReference>
<gene>
    <name evidence="3" type="ORF">GCM10007103_22000</name>
</gene>
<dbReference type="GO" id="GO:0000175">
    <property type="term" value="F:3'-5'-RNA exonuclease activity"/>
    <property type="evidence" value="ECO:0007669"/>
    <property type="project" value="TreeGrafter"/>
</dbReference>
<dbReference type="GO" id="GO:0004519">
    <property type="term" value="F:endonuclease activity"/>
    <property type="evidence" value="ECO:0007669"/>
    <property type="project" value="UniProtKB-KW"/>
</dbReference>
<sequence length="279" mass="32057">MKILKSIVVLLIFVCVPGAATAQMEVMSYNIKYANENDGENSWSKRKAHLTAQLKFYEPEIFGVQEAVLEQLEHFEGSMENYKYVGVGREDGADKGEFSAIFYKSKEYEVLEEDTFWLSETPDKPVKGWDAALPRICTWALFQKKDSGEKFYVFNTHFDHIGEQAREESAELIIDKIEEINIKDFPVILMGDLNLEPETKPIQFLSEQMNDSKNVAEKVVFGPEGTFNGYHFDEPVTDRIDYIFINEGFKVLKYAVLSDSKDLKYPSDHLPVFVTLELQ</sequence>
<dbReference type="Gene3D" id="3.60.10.10">
    <property type="entry name" value="Endonuclease/exonuclease/phosphatase"/>
    <property type="match status" value="1"/>
</dbReference>
<accession>A0A918W0E3</accession>
<evidence type="ECO:0000313" key="3">
    <source>
        <dbReference type="EMBL" id="GHA40162.1"/>
    </source>
</evidence>
<evidence type="ECO:0000259" key="2">
    <source>
        <dbReference type="Pfam" id="PF03372"/>
    </source>
</evidence>
<comment type="caution">
    <text evidence="3">The sequence shown here is derived from an EMBL/GenBank/DDBJ whole genome shotgun (WGS) entry which is preliminary data.</text>
</comment>
<dbReference type="InterPro" id="IPR005135">
    <property type="entry name" value="Endo/exonuclease/phosphatase"/>
</dbReference>
<keyword evidence="1" id="KW-0732">Signal</keyword>
<dbReference type="SUPFAM" id="SSF56219">
    <property type="entry name" value="DNase I-like"/>
    <property type="match status" value="1"/>
</dbReference>
<dbReference type="InterPro" id="IPR036691">
    <property type="entry name" value="Endo/exonu/phosph_ase_sf"/>
</dbReference>
<keyword evidence="4" id="KW-1185">Reference proteome</keyword>
<feature type="domain" description="Endonuclease/exonuclease/phosphatase" evidence="2">
    <location>
        <begin position="27"/>
        <end position="269"/>
    </location>
</feature>